<reference evidence="3" key="2">
    <citation type="submission" date="2015-01" db="EMBL/GenBank/DDBJ databases">
        <title>Evolutionary Origins and Diversification of the Mycorrhizal Mutualists.</title>
        <authorList>
            <consortium name="DOE Joint Genome Institute"/>
            <consortium name="Mycorrhizal Genomics Consortium"/>
            <person name="Kohler A."/>
            <person name="Kuo A."/>
            <person name="Nagy L.G."/>
            <person name="Floudas D."/>
            <person name="Copeland A."/>
            <person name="Barry K.W."/>
            <person name="Cichocki N."/>
            <person name="Veneault-Fourrey C."/>
            <person name="LaButti K."/>
            <person name="Lindquist E.A."/>
            <person name="Lipzen A."/>
            <person name="Lundell T."/>
            <person name="Morin E."/>
            <person name="Murat C."/>
            <person name="Riley R."/>
            <person name="Ohm R."/>
            <person name="Sun H."/>
            <person name="Tunlid A."/>
            <person name="Henrissat B."/>
            <person name="Grigoriev I.V."/>
            <person name="Hibbett D.S."/>
            <person name="Martin F."/>
        </authorList>
    </citation>
    <scope>NUCLEOTIDE SEQUENCE [LARGE SCALE GENOMIC DNA]</scope>
    <source>
        <strain evidence="3">F 1598</strain>
    </source>
</reference>
<dbReference type="STRING" id="765440.A0A0C3BSV1"/>
<keyword evidence="3" id="KW-1185">Reference proteome</keyword>
<evidence type="ECO:0000256" key="1">
    <source>
        <dbReference type="SAM" id="MobiDB-lite"/>
    </source>
</evidence>
<evidence type="ECO:0008006" key="4">
    <source>
        <dbReference type="Google" id="ProtNLM"/>
    </source>
</evidence>
<dbReference type="OrthoDB" id="2930561at2759"/>
<dbReference type="InParanoid" id="A0A0C3BSV1"/>
<feature type="region of interest" description="Disordered" evidence="1">
    <location>
        <begin position="220"/>
        <end position="241"/>
    </location>
</feature>
<evidence type="ECO:0000313" key="2">
    <source>
        <dbReference type="EMBL" id="KIM80437.1"/>
    </source>
</evidence>
<proteinExistence type="predicted"/>
<reference evidence="2 3" key="1">
    <citation type="submission" date="2014-04" db="EMBL/GenBank/DDBJ databases">
        <authorList>
            <consortium name="DOE Joint Genome Institute"/>
            <person name="Kuo A."/>
            <person name="Tarkka M."/>
            <person name="Buscot F."/>
            <person name="Kohler A."/>
            <person name="Nagy L.G."/>
            <person name="Floudas D."/>
            <person name="Copeland A."/>
            <person name="Barry K.W."/>
            <person name="Cichocki N."/>
            <person name="Veneault-Fourrey C."/>
            <person name="LaButti K."/>
            <person name="Lindquist E.A."/>
            <person name="Lipzen A."/>
            <person name="Lundell T."/>
            <person name="Morin E."/>
            <person name="Murat C."/>
            <person name="Sun H."/>
            <person name="Tunlid A."/>
            <person name="Henrissat B."/>
            <person name="Grigoriev I.V."/>
            <person name="Hibbett D.S."/>
            <person name="Martin F."/>
            <person name="Nordberg H.P."/>
            <person name="Cantor M.N."/>
            <person name="Hua S.X."/>
        </authorList>
    </citation>
    <scope>NUCLEOTIDE SEQUENCE [LARGE SCALE GENOMIC DNA]</scope>
    <source>
        <strain evidence="2 3">F 1598</strain>
    </source>
</reference>
<name>A0A0C3BSV1_PILCF</name>
<evidence type="ECO:0000313" key="3">
    <source>
        <dbReference type="Proteomes" id="UP000054166"/>
    </source>
</evidence>
<feature type="region of interest" description="Disordered" evidence="1">
    <location>
        <begin position="158"/>
        <end position="202"/>
    </location>
</feature>
<gene>
    <name evidence="2" type="ORF">PILCRDRAFT_9617</name>
</gene>
<feature type="compositionally biased region" description="Low complexity" evidence="1">
    <location>
        <begin position="188"/>
        <end position="202"/>
    </location>
</feature>
<dbReference type="Proteomes" id="UP000054166">
    <property type="component" value="Unassembled WGS sequence"/>
</dbReference>
<dbReference type="HOGENOM" id="CLU_927698_0_0_1"/>
<dbReference type="AlphaFoldDB" id="A0A0C3BSV1"/>
<feature type="compositionally biased region" description="Low complexity" evidence="1">
    <location>
        <begin position="220"/>
        <end position="229"/>
    </location>
</feature>
<organism evidence="2 3">
    <name type="scientific">Piloderma croceum (strain F 1598)</name>
    <dbReference type="NCBI Taxonomy" id="765440"/>
    <lineage>
        <taxon>Eukaryota</taxon>
        <taxon>Fungi</taxon>
        <taxon>Dikarya</taxon>
        <taxon>Basidiomycota</taxon>
        <taxon>Agaricomycotina</taxon>
        <taxon>Agaricomycetes</taxon>
        <taxon>Agaricomycetidae</taxon>
        <taxon>Atheliales</taxon>
        <taxon>Atheliaceae</taxon>
        <taxon>Piloderma</taxon>
    </lineage>
</organism>
<dbReference type="EMBL" id="KN833004">
    <property type="protein sequence ID" value="KIM80437.1"/>
    <property type="molecule type" value="Genomic_DNA"/>
</dbReference>
<accession>A0A0C3BSV1</accession>
<sequence>MAMSTHRSSDSPPLVITTSTADPRCHWSDDDELVLINFLLDHIAEAGDGGSFKPNIWNAAAVKMLKHTAKGGPNIARKCKAKYVSLREEHSVSNEDGLNVSVDEMNTWKIYLTAHPRAKPFSNKGFPLYDQMVPLMPSLTKGTHAFWPSQQTIGVGINEPAVPVDHGSMGPPELPNDSDKELPPQSTPPQQTSAALSSTTASITSSHKCKHAALVSVSESLRSSSFRSGPSEKKQRGSGVAVLSGIKDSIDEFKTIMHSGMPVAQVHAAD</sequence>
<protein>
    <recommendedName>
        <fullName evidence="4">Myb-like domain-containing protein</fullName>
    </recommendedName>
</protein>